<evidence type="ECO:0000256" key="11">
    <source>
        <dbReference type="SAM" id="MobiDB-lite"/>
    </source>
</evidence>
<dbReference type="PANTHER" id="PTHR21497:SF24">
    <property type="entry name" value="E3 UBIQUITIN-PROTEIN LIGASE UBR1"/>
    <property type="match status" value="1"/>
</dbReference>
<dbReference type="InterPro" id="IPR055194">
    <property type="entry name" value="UBR1-like_WH"/>
</dbReference>
<dbReference type="EC" id="2.3.2.27" evidence="10"/>
<dbReference type="InterPro" id="IPR044046">
    <property type="entry name" value="E3_ligase_UBR-like_C"/>
</dbReference>
<dbReference type="GO" id="GO:0071596">
    <property type="term" value="P:ubiquitin-dependent protein catabolic process via the N-end rule pathway"/>
    <property type="evidence" value="ECO:0007669"/>
    <property type="project" value="UniProtKB-UniRule"/>
</dbReference>
<dbReference type="FunFam" id="2.10.110.30:FF:000002">
    <property type="entry name" value="Putative e3 ubiquitin-protein ligase ubr3"/>
    <property type="match status" value="1"/>
</dbReference>
<comment type="similarity">
    <text evidence="8 10">Belongs to the E3 ubiquitin-protein ligase UBR1-like family.</text>
</comment>
<dbReference type="PANTHER" id="PTHR21497">
    <property type="entry name" value="UBIQUITIN LIGASE E3 ALPHA-RELATED"/>
    <property type="match status" value="1"/>
</dbReference>
<dbReference type="Pfam" id="PF22960">
    <property type="entry name" value="WHD_UBR1"/>
    <property type="match status" value="1"/>
</dbReference>
<comment type="catalytic activity">
    <reaction evidence="1 10">
        <text>S-ubiquitinyl-[E2 ubiquitin-conjugating enzyme]-L-cysteine + [acceptor protein]-L-lysine = [E2 ubiquitin-conjugating enzyme]-L-cysteine + N(6)-ubiquitinyl-[acceptor protein]-L-lysine.</text>
        <dbReference type="EC" id="2.3.2.27"/>
    </reaction>
</comment>
<dbReference type="OrthoDB" id="26387at2759"/>
<evidence type="ECO:0000256" key="10">
    <source>
        <dbReference type="RuleBase" id="RU366018"/>
    </source>
</evidence>
<accession>A0A8K1C667</accession>
<dbReference type="GO" id="GO:0061630">
    <property type="term" value="F:ubiquitin protein ligase activity"/>
    <property type="evidence" value="ECO:0007669"/>
    <property type="project" value="UniProtKB-UniRule"/>
</dbReference>
<keyword evidence="7 10" id="KW-0862">Zinc</keyword>
<dbReference type="Gene3D" id="2.10.110.30">
    <property type="match status" value="1"/>
</dbReference>
<evidence type="ECO:0000256" key="5">
    <source>
        <dbReference type="ARBA" id="ARBA00022771"/>
    </source>
</evidence>
<organism evidence="13 14">
    <name type="scientific">Pythium oligandrum</name>
    <name type="common">Mycoparasitic fungus</name>
    <dbReference type="NCBI Taxonomy" id="41045"/>
    <lineage>
        <taxon>Eukaryota</taxon>
        <taxon>Sar</taxon>
        <taxon>Stramenopiles</taxon>
        <taxon>Oomycota</taxon>
        <taxon>Peronosporomycetes</taxon>
        <taxon>Pythiales</taxon>
        <taxon>Pythiaceae</taxon>
        <taxon>Pythium</taxon>
    </lineage>
</organism>
<dbReference type="GO" id="GO:0000151">
    <property type="term" value="C:ubiquitin ligase complex"/>
    <property type="evidence" value="ECO:0007669"/>
    <property type="project" value="TreeGrafter"/>
</dbReference>
<evidence type="ECO:0000313" key="13">
    <source>
        <dbReference type="EMBL" id="TMW57161.1"/>
    </source>
</evidence>
<proteinExistence type="inferred from homology"/>
<comment type="caution">
    <text evidence="13">The sequence shown here is derived from an EMBL/GenBank/DDBJ whole genome shotgun (WGS) entry which is preliminary data.</text>
</comment>
<keyword evidence="4 10" id="KW-0479">Metal-binding</keyword>
<evidence type="ECO:0000256" key="9">
    <source>
        <dbReference type="PROSITE-ProRule" id="PRU00508"/>
    </source>
</evidence>
<dbReference type="GO" id="GO:0008270">
    <property type="term" value="F:zinc ion binding"/>
    <property type="evidence" value="ECO:0007669"/>
    <property type="project" value="UniProtKB-UniRule"/>
</dbReference>
<dbReference type="EMBL" id="SPLM01000144">
    <property type="protein sequence ID" value="TMW57161.1"/>
    <property type="molecule type" value="Genomic_DNA"/>
</dbReference>
<evidence type="ECO:0000256" key="3">
    <source>
        <dbReference type="ARBA" id="ARBA00022679"/>
    </source>
</evidence>
<dbReference type="GO" id="GO:0016567">
    <property type="term" value="P:protein ubiquitination"/>
    <property type="evidence" value="ECO:0007669"/>
    <property type="project" value="UniProtKB-UniRule"/>
</dbReference>
<dbReference type="UniPathway" id="UPA00143"/>
<evidence type="ECO:0000256" key="2">
    <source>
        <dbReference type="ARBA" id="ARBA00004906"/>
    </source>
</evidence>
<feature type="zinc finger region" description="UBR-type" evidence="9">
    <location>
        <begin position="100"/>
        <end position="171"/>
    </location>
</feature>
<evidence type="ECO:0000313" key="14">
    <source>
        <dbReference type="Proteomes" id="UP000794436"/>
    </source>
</evidence>
<keyword evidence="3 10" id="KW-0808">Transferase</keyword>
<name>A0A8K1C667_PYTOL</name>
<keyword evidence="6 10" id="KW-0833">Ubl conjugation pathway</keyword>
<gene>
    <name evidence="13" type="ORF">Poli38472_003086</name>
</gene>
<evidence type="ECO:0000256" key="8">
    <source>
        <dbReference type="ARBA" id="ARBA00046341"/>
    </source>
</evidence>
<dbReference type="Pfam" id="PF18995">
    <property type="entry name" value="PRT6_C"/>
    <property type="match status" value="1"/>
</dbReference>
<dbReference type="Proteomes" id="UP000794436">
    <property type="component" value="Unassembled WGS sequence"/>
</dbReference>
<dbReference type="SMART" id="SM00396">
    <property type="entry name" value="ZnF_UBR1"/>
    <property type="match status" value="1"/>
</dbReference>
<dbReference type="CDD" id="cd19673">
    <property type="entry name" value="UBR-box_UBR3"/>
    <property type="match status" value="1"/>
</dbReference>
<dbReference type="InterPro" id="IPR003126">
    <property type="entry name" value="Znf_UBR"/>
</dbReference>
<dbReference type="InterPro" id="IPR039164">
    <property type="entry name" value="UBR1-like"/>
</dbReference>
<protein>
    <recommendedName>
        <fullName evidence="10">E3 ubiquitin-protein ligase</fullName>
        <ecNumber evidence="10">2.3.2.27</ecNumber>
    </recommendedName>
</protein>
<evidence type="ECO:0000256" key="4">
    <source>
        <dbReference type="ARBA" id="ARBA00022723"/>
    </source>
</evidence>
<sequence length="2026" mass="227196">MAARRDGDELPPRVIAPSIEALPIASFPVSNDVIMTPPPEGNGVDQRQVGRVRELLREMLASDAWGEKDRAEWEQSKLMELRKCVLEDGALEELQRLPKRMCAYEFKPGDIAWNCKACQVDETCVMCNDCFIASDHDGHEVFFYYTHSGGCCDCGDPEAWAPEGFCTHHRGAQDVDPLLFYPPGLVIDSRASLTEVLRLVLQTITEARSTAIIHNSDVERVRATLAFEPPERRYSVIVHYNELQSSQEFASGLTRALPAISYQTLKIVGEASTQKQSLVRSKATREEALEVAEALNRNGLIASIVSSDYKAKTPVVSALLQWLVSLANLSDGLCRLICEQFIAHTELSHSHFDMAQLDPTTGTEEYPVLRAVILADSFLPKGESDALHSLLMSLLADPTFKKAFAIAFTSCYRQLYREFIAGVGSSSLTILTFSVQFFNRASFVKLLVANHELLEVLVASVLETLRRKPRRIPIDDSYDDSSDDMLALFGDSQTVDIWDLFALGIQRSCSTSNYKLWGVNVPALEAEAASAGYSVRKPMSISAFLSLPPNTDLPGRFELDVSSPVFAFRRYMSGLLDLRYALQIEGISECFVLDKNGARLADFLLYLAYIQGVCAETRRFGDHVEMESRAWVVTVEFVSTASDVFTWIITNVFKNIGDQTSSDRLYSLIANLTKTILEAYYFWLASAGKYFPSTDYEIGQTLGAHPVDTPVSCHFPLHRALAQLIRTLCDSETGLKMFFELVLATGDKRLWVHDQNNAIGFWHRALLIEPALQAIVWDAEVHSGLWVRNGMSVVNHSMNYGEPPFCLRFRDLDLLLLQFGFRLLGIDWMVGSIVERFGVLEWYDVSNTDIRESELIATECMTLLCQFASELPPRISEKDPLRSLMPYLRRAIVQRLIVGACAHSDLSKVVTEFFQVHENLLSTSISTAPVLDQILKEVCVGPNSAVSNGSLADFGGGGKVQYRLKPELYAEYNPTSINLTRKQHEAAHENWFQHRVRLSKSKEQQAEDVDTSDLTHSSWLDFPIVNSVLPCAPGFQLSRLSILHDHARKLVYEALWRASTDAHSSLSVLSRAVHLFTLQIYVVEEVRYIQTASTTLHTNDGYQEESAALLESYICWVTTQQPSLYSVTEPRASPLQLLLKLNPWMLSSGGLKVNLDGDQKHEIGRGIDWLVHRLTRNSAHCKRIVDEHRMNQEASREDEERKALLIRRRKEAQVRAIQQMQQRQAAFAEQMKAMMSADGASEDDDDMIDENGPQFIGRDSKNPTAPTVNQDGEIDANDDVHMEDTNKEAWPECAMCHSVESENSFMCYVGFAQCSPVFSRLNGGFHGRYLSTPMDEMHVGEDVPVHVRLCGHSVHQTCWESYHASQFQRAITGGHHRHALNAVDVTKKEFLCPLCKSISNVLIPTTPDDMDQLLTSATNQSKSIADMHSWLDMIGRGRSSETFENDDVDLDGRTSDLEQKPLQPLSVSAAVNERGELSPHMQKWLEEGLSSLCMAIHKVACGATQKSRPDRFAASGCLALFHTLLCTFVGSTERDQLQPEQRFFRAMRFVPLMLQHLPRPRFAIGSNATESLSLQIPRLLYYGGSEILPDGSILLEDEHPSTQTQTRKQSQWGKVRWPTKPLMLSQLGSVLVKGILLSSSESDAIYIARLVVLARVVQSLLWYSITCDEEFTDGMAHELEYSDENVEFFVSTLFDGDNRNEASAIQCIEALRSLVVDQCAEVFSLKNTQGADRKLLNVVAADVVPLMKVAAFLCKSRYGQTSSSPLKPVLLSQADAAEVGFVALDSLWSENSTLQLLVTRWVHRFKDAYTEMNDPQGVLQQWLTSANVSRSVTTKLNFPAVLARDLNTMHTSLSVFTSGSNRTRYLRSLPRAYVKFYADLAKRKCSACNQFPARPAVCLVCGMLLCAANTCPSIHLDKGLMEETNPGACTVHAKKCGRGSCMFLLVLEGAVLLVYWKLAAYVGSLYVDEYGEEFGERNRELNKGRPLYLNTERRDRLLRLWQHHEIPNEVVRIQNSSDRVIRNSHY</sequence>
<evidence type="ECO:0000259" key="12">
    <source>
        <dbReference type="PROSITE" id="PS51157"/>
    </source>
</evidence>
<keyword evidence="5 10" id="KW-0863">Zinc-finger</keyword>
<feature type="domain" description="UBR-type" evidence="12">
    <location>
        <begin position="100"/>
        <end position="171"/>
    </location>
</feature>
<dbReference type="GO" id="GO:0005737">
    <property type="term" value="C:cytoplasm"/>
    <property type="evidence" value="ECO:0007669"/>
    <property type="project" value="TreeGrafter"/>
</dbReference>
<comment type="function">
    <text evidence="10">Ubiquitin ligase protein which is a component of the N-end rule pathway. Recognizes and binds to proteins bearing specific N-terminal residues that are destabilizing according to the N-end rule, leading to their ubiquitination and subsequent degradation.</text>
</comment>
<comment type="pathway">
    <text evidence="2 10">Protein modification; protein ubiquitination.</text>
</comment>
<dbReference type="CDD" id="cd16482">
    <property type="entry name" value="RING-H2_UBR1-like"/>
    <property type="match status" value="1"/>
</dbReference>
<reference evidence="13" key="1">
    <citation type="submission" date="2019-03" db="EMBL/GenBank/DDBJ databases">
        <title>Long read genome sequence of the mycoparasitic Pythium oligandrum ATCC 38472 isolated from sugarbeet rhizosphere.</title>
        <authorList>
            <person name="Gaulin E."/>
        </authorList>
    </citation>
    <scope>NUCLEOTIDE SEQUENCE</scope>
    <source>
        <strain evidence="13">ATCC 38472_TT</strain>
    </source>
</reference>
<dbReference type="PROSITE" id="PS51157">
    <property type="entry name" value="ZF_UBR"/>
    <property type="match status" value="1"/>
</dbReference>
<keyword evidence="14" id="KW-1185">Reference proteome</keyword>
<evidence type="ECO:0000256" key="1">
    <source>
        <dbReference type="ARBA" id="ARBA00000900"/>
    </source>
</evidence>
<dbReference type="Pfam" id="PF02207">
    <property type="entry name" value="zf-UBR"/>
    <property type="match status" value="1"/>
</dbReference>
<evidence type="ECO:0000256" key="7">
    <source>
        <dbReference type="ARBA" id="ARBA00022833"/>
    </source>
</evidence>
<evidence type="ECO:0000256" key="6">
    <source>
        <dbReference type="ARBA" id="ARBA00022786"/>
    </source>
</evidence>
<feature type="region of interest" description="Disordered" evidence="11">
    <location>
        <begin position="1254"/>
        <end position="1275"/>
    </location>
</feature>